<feature type="transmembrane region" description="Helical" evidence="1">
    <location>
        <begin position="119"/>
        <end position="140"/>
    </location>
</feature>
<dbReference type="InterPro" id="IPR010559">
    <property type="entry name" value="Sig_transdc_His_kin_internal"/>
</dbReference>
<evidence type="ECO:0000313" key="4">
    <source>
        <dbReference type="Proteomes" id="UP000636891"/>
    </source>
</evidence>
<dbReference type="PANTHER" id="PTHR34220:SF7">
    <property type="entry name" value="SENSOR HISTIDINE KINASE YPDA"/>
    <property type="match status" value="1"/>
</dbReference>
<keyword evidence="1" id="KW-1133">Transmembrane helix</keyword>
<dbReference type="InterPro" id="IPR036890">
    <property type="entry name" value="HATPase_C_sf"/>
</dbReference>
<dbReference type="GO" id="GO:0016301">
    <property type="term" value="F:kinase activity"/>
    <property type="evidence" value="ECO:0007669"/>
    <property type="project" value="UniProtKB-KW"/>
</dbReference>
<dbReference type="Gene3D" id="3.30.565.10">
    <property type="entry name" value="Histidine kinase-like ATPase, C-terminal domain"/>
    <property type="match status" value="1"/>
</dbReference>
<comment type="caution">
    <text evidence="3">The sequence shown here is derived from an EMBL/GenBank/DDBJ whole genome shotgun (WGS) entry which is preliminary data.</text>
</comment>
<feature type="transmembrane region" description="Helical" evidence="1">
    <location>
        <begin position="12"/>
        <end position="31"/>
    </location>
</feature>
<dbReference type="Proteomes" id="UP000636891">
    <property type="component" value="Unassembled WGS sequence"/>
</dbReference>
<accession>A0ABR7CPC2</accession>
<evidence type="ECO:0000259" key="2">
    <source>
        <dbReference type="Pfam" id="PF06580"/>
    </source>
</evidence>
<dbReference type="SUPFAM" id="SSF55874">
    <property type="entry name" value="ATPase domain of HSP90 chaperone/DNA topoisomerase II/histidine kinase"/>
    <property type="match status" value="1"/>
</dbReference>
<dbReference type="Pfam" id="PF06580">
    <property type="entry name" value="His_kinase"/>
    <property type="match status" value="1"/>
</dbReference>
<evidence type="ECO:0000313" key="3">
    <source>
        <dbReference type="EMBL" id="MBC5617498.1"/>
    </source>
</evidence>
<dbReference type="RefSeq" id="WP_118656673.1">
    <property type="nucleotide sequence ID" value="NZ_JACOOK010000006.1"/>
</dbReference>
<keyword evidence="4" id="KW-1185">Reference proteome</keyword>
<dbReference type="InterPro" id="IPR050640">
    <property type="entry name" value="Bact_2-comp_sensor_kinase"/>
</dbReference>
<protein>
    <submittedName>
        <fullName evidence="3">Histidine kinase</fullName>
    </submittedName>
</protein>
<proteinExistence type="predicted"/>
<feature type="transmembrane region" description="Helical" evidence="1">
    <location>
        <begin position="77"/>
        <end position="95"/>
    </location>
</feature>
<dbReference type="PANTHER" id="PTHR34220">
    <property type="entry name" value="SENSOR HISTIDINE KINASE YPDA"/>
    <property type="match status" value="1"/>
</dbReference>
<feature type="transmembrane region" description="Helical" evidence="1">
    <location>
        <begin position="43"/>
        <end position="65"/>
    </location>
</feature>
<evidence type="ECO:0000256" key="1">
    <source>
        <dbReference type="SAM" id="Phobius"/>
    </source>
</evidence>
<name>A0ABR7CPC2_9BACT</name>
<organism evidence="3 4">
    <name type="scientific">Alistipes hominis</name>
    <dbReference type="NCBI Taxonomy" id="2763015"/>
    <lineage>
        <taxon>Bacteria</taxon>
        <taxon>Pseudomonadati</taxon>
        <taxon>Bacteroidota</taxon>
        <taxon>Bacteroidia</taxon>
        <taxon>Bacteroidales</taxon>
        <taxon>Rikenellaceae</taxon>
        <taxon>Alistipes</taxon>
    </lineage>
</organism>
<reference evidence="3 4" key="1">
    <citation type="submission" date="2020-08" db="EMBL/GenBank/DDBJ databases">
        <title>Genome public.</title>
        <authorList>
            <person name="Liu C."/>
            <person name="Sun Q."/>
        </authorList>
    </citation>
    <scope>NUCLEOTIDE SEQUENCE [LARGE SCALE GENOMIC DNA]</scope>
    <source>
        <strain evidence="3 4">New-7</strain>
    </source>
</reference>
<keyword evidence="1" id="KW-0812">Transmembrane</keyword>
<gene>
    <name evidence="3" type="ORF">H8S08_10785</name>
</gene>
<keyword evidence="3" id="KW-0418">Kinase</keyword>
<dbReference type="EMBL" id="JACOOK010000006">
    <property type="protein sequence ID" value="MBC5617498.1"/>
    <property type="molecule type" value="Genomic_DNA"/>
</dbReference>
<feature type="domain" description="Signal transduction histidine kinase internal region" evidence="2">
    <location>
        <begin position="163"/>
        <end position="239"/>
    </location>
</feature>
<keyword evidence="3" id="KW-0808">Transferase</keyword>
<sequence>MPQCKKNRFFQIAIHSIAWGLMFTSPFFFAYGRNDATFSLSRYLDFCVVPVTFIIVFYINYCVLIDRQLFRKHLGRFILMNLLLIVAVDLFQHFWHEIFRLYVMTDLPRKGDGHHGPPAYFFLMWNFMLLALTVALSVAIKMTGNWYRTEAEKQEIEKERTQAELKNLKSQLNPHFLFNTLNNIYALIQLNPPQAQYAVHSLSHLLRYVLYDNNQNLISLDKEFAFMKNYIELMSLRLSSDQVKLNIDIPDDGRGYMVAPLLFITLIENAFKHGVSPSEKSFVSIAFRITEADTLVCTIENSYFPKDDHDRSGSGIGLDNLRKRLNLIYPNRHILRTERLGDRYMSQLIINL</sequence>
<keyword evidence="1" id="KW-0472">Membrane</keyword>